<gene>
    <name evidence="10" type="ORF">D9Q98_000670</name>
</gene>
<dbReference type="GO" id="GO:0005634">
    <property type="term" value="C:nucleus"/>
    <property type="evidence" value="ECO:0007669"/>
    <property type="project" value="UniProtKB-SubCell"/>
</dbReference>
<dbReference type="SUPFAM" id="SSF52113">
    <property type="entry name" value="BRCT domain"/>
    <property type="match status" value="1"/>
</dbReference>
<dbReference type="InterPro" id="IPR011947">
    <property type="entry name" value="FCP1_euk"/>
</dbReference>
<dbReference type="Proteomes" id="UP001055712">
    <property type="component" value="Unassembled WGS sequence"/>
</dbReference>
<protein>
    <recommendedName>
        <fullName evidence="6">RNA polymerase II C-terminal domain phosphatase-like</fullName>
        <ecNumber evidence="6">3.1.3.16</ecNumber>
    </recommendedName>
</protein>
<reference evidence="10" key="2">
    <citation type="submission" date="2020-11" db="EMBL/GenBank/DDBJ databases">
        <authorList>
            <person name="Cecchin M."/>
            <person name="Marcolungo L."/>
            <person name="Rossato M."/>
            <person name="Girolomoni L."/>
            <person name="Cosentino E."/>
            <person name="Cuine S."/>
            <person name="Li-Beisson Y."/>
            <person name="Delledonne M."/>
            <person name="Ballottari M."/>
        </authorList>
    </citation>
    <scope>NUCLEOTIDE SEQUENCE</scope>
    <source>
        <strain evidence="10">211/11P</strain>
        <tissue evidence="10">Whole cell</tissue>
    </source>
</reference>
<keyword evidence="2 6" id="KW-0378">Hydrolase</keyword>
<dbReference type="Gene3D" id="3.40.50.1000">
    <property type="entry name" value="HAD superfamily/HAD-like"/>
    <property type="match status" value="1"/>
</dbReference>
<evidence type="ECO:0000256" key="6">
    <source>
        <dbReference type="RuleBase" id="RU366066"/>
    </source>
</evidence>
<dbReference type="CDD" id="cd07521">
    <property type="entry name" value="HAD_FCP1-like"/>
    <property type="match status" value="1"/>
</dbReference>
<dbReference type="PANTHER" id="PTHR23081:SF36">
    <property type="entry name" value="RNA POLYMERASE II SUBUNIT A C-TERMINAL DOMAIN PHOSPHATASE"/>
    <property type="match status" value="1"/>
</dbReference>
<comment type="catalytic activity">
    <reaction evidence="5 6">
        <text>O-phospho-L-threonyl-[protein] + H2O = L-threonyl-[protein] + phosphate</text>
        <dbReference type="Rhea" id="RHEA:47004"/>
        <dbReference type="Rhea" id="RHEA-COMP:11060"/>
        <dbReference type="Rhea" id="RHEA-COMP:11605"/>
        <dbReference type="ChEBI" id="CHEBI:15377"/>
        <dbReference type="ChEBI" id="CHEBI:30013"/>
        <dbReference type="ChEBI" id="CHEBI:43474"/>
        <dbReference type="ChEBI" id="CHEBI:61977"/>
        <dbReference type="EC" id="3.1.3.16"/>
    </reaction>
</comment>
<feature type="compositionally biased region" description="Low complexity" evidence="7">
    <location>
        <begin position="450"/>
        <end position="467"/>
    </location>
</feature>
<dbReference type="SUPFAM" id="SSF56784">
    <property type="entry name" value="HAD-like"/>
    <property type="match status" value="1"/>
</dbReference>
<sequence>MNESQELDSGDELAALLEAELAGTEEGNESPARDGPAAKKPRLASAAVASSCPPHPGFMGGICIRCGALKDEADEVGVALSYIHRGLEVSRHEAERMRQGTADRLLAHRKLLLILDLDHTLLNSNRFQDIPPQFEHVLHAQVEAQQADAPMLYRLPHMKMWTKLRPGVRQFLEQAKESFELAVYTMGDRDYAREMALLLDPGGRLFGGRVISSGDSTQRHVKDLDVVLGRERAVLVLDDTEGVWPRHRDNLVQIERYLYFPADAARFGYRGHSLLERAVDESAEGGALATCLGVMEQVQQQFFAQGNASTADVRPLLQASRRRILAGVRVLFSRVMPRDCADPTVHPLWQLAVKLGAECLRNADDWVTHVVATNITDKTRWAEGQAMHVVNPSWLWCCAYTWTRAKEDGFPVAARGAAAQLAPPKSEAEDLAAAMAAAGGGTAPTSQQPADGADVDGAGAAAAVDGAAEPEAVDCSTAQQPPVETS</sequence>
<evidence type="ECO:0000256" key="4">
    <source>
        <dbReference type="ARBA" id="ARBA00047761"/>
    </source>
</evidence>
<evidence type="ECO:0000256" key="2">
    <source>
        <dbReference type="ARBA" id="ARBA00022801"/>
    </source>
</evidence>
<accession>A0A9D4Z1D6</accession>
<comment type="subcellular location">
    <subcellularLocation>
        <location evidence="1 6">Nucleus</location>
    </subcellularLocation>
</comment>
<proteinExistence type="predicted"/>
<dbReference type="CDD" id="cd17729">
    <property type="entry name" value="BRCT_CTDP1"/>
    <property type="match status" value="1"/>
</dbReference>
<dbReference type="OrthoDB" id="10249888at2759"/>
<dbReference type="NCBIfam" id="TIGR02250">
    <property type="entry name" value="FCP1_euk"/>
    <property type="match status" value="1"/>
</dbReference>
<feature type="domain" description="BRCT" evidence="8">
    <location>
        <begin position="320"/>
        <end position="412"/>
    </location>
</feature>
<reference evidence="10" key="1">
    <citation type="journal article" date="2019" name="Plant J.">
        <title>Chlorella vulgaris genome assembly and annotation reveals the molecular basis for metabolic acclimation to high light conditions.</title>
        <authorList>
            <person name="Cecchin M."/>
            <person name="Marcolungo L."/>
            <person name="Rossato M."/>
            <person name="Girolomoni L."/>
            <person name="Cosentino E."/>
            <person name="Cuine S."/>
            <person name="Li-Beisson Y."/>
            <person name="Delledonne M."/>
            <person name="Ballottari M."/>
        </authorList>
    </citation>
    <scope>NUCLEOTIDE SEQUENCE</scope>
    <source>
        <strain evidence="10">211/11P</strain>
    </source>
</reference>
<evidence type="ECO:0000256" key="1">
    <source>
        <dbReference type="ARBA" id="ARBA00004123"/>
    </source>
</evidence>
<evidence type="ECO:0000313" key="10">
    <source>
        <dbReference type="EMBL" id="KAI3438233.1"/>
    </source>
</evidence>
<evidence type="ECO:0000313" key="11">
    <source>
        <dbReference type="Proteomes" id="UP001055712"/>
    </source>
</evidence>
<organism evidence="10 11">
    <name type="scientific">Chlorella vulgaris</name>
    <name type="common">Green alga</name>
    <dbReference type="NCBI Taxonomy" id="3077"/>
    <lineage>
        <taxon>Eukaryota</taxon>
        <taxon>Viridiplantae</taxon>
        <taxon>Chlorophyta</taxon>
        <taxon>core chlorophytes</taxon>
        <taxon>Trebouxiophyceae</taxon>
        <taxon>Chlorellales</taxon>
        <taxon>Chlorellaceae</taxon>
        <taxon>Chlorella clade</taxon>
        <taxon>Chlorella</taxon>
    </lineage>
</organism>
<comment type="function">
    <text evidence="6">This promotes the activity of RNA polymerase II.</text>
</comment>
<evidence type="ECO:0000256" key="3">
    <source>
        <dbReference type="ARBA" id="ARBA00023242"/>
    </source>
</evidence>
<evidence type="ECO:0000256" key="5">
    <source>
        <dbReference type="ARBA" id="ARBA00048336"/>
    </source>
</evidence>
<dbReference type="InterPro" id="IPR004274">
    <property type="entry name" value="FCP1_dom"/>
</dbReference>
<keyword evidence="11" id="KW-1185">Reference proteome</keyword>
<feature type="region of interest" description="Disordered" evidence="7">
    <location>
        <begin position="436"/>
        <end position="486"/>
    </location>
</feature>
<comment type="catalytic activity">
    <reaction evidence="4 6">
        <text>O-phospho-L-seryl-[protein] + H2O = L-seryl-[protein] + phosphate</text>
        <dbReference type="Rhea" id="RHEA:20629"/>
        <dbReference type="Rhea" id="RHEA-COMP:9863"/>
        <dbReference type="Rhea" id="RHEA-COMP:11604"/>
        <dbReference type="ChEBI" id="CHEBI:15377"/>
        <dbReference type="ChEBI" id="CHEBI:29999"/>
        <dbReference type="ChEBI" id="CHEBI:43474"/>
        <dbReference type="ChEBI" id="CHEBI:83421"/>
        <dbReference type="EC" id="3.1.3.16"/>
    </reaction>
</comment>
<dbReference type="PROSITE" id="PS50172">
    <property type="entry name" value="BRCT"/>
    <property type="match status" value="1"/>
</dbReference>
<dbReference type="PANTHER" id="PTHR23081">
    <property type="entry name" value="RNA POLYMERASE II CTD PHOSPHATASE"/>
    <property type="match status" value="1"/>
</dbReference>
<keyword evidence="3 6" id="KW-0539">Nucleus</keyword>
<dbReference type="InterPro" id="IPR036412">
    <property type="entry name" value="HAD-like_sf"/>
</dbReference>
<dbReference type="InterPro" id="IPR039189">
    <property type="entry name" value="Fcp1"/>
</dbReference>
<evidence type="ECO:0000256" key="7">
    <source>
        <dbReference type="SAM" id="MobiDB-lite"/>
    </source>
</evidence>
<dbReference type="Pfam" id="PF03031">
    <property type="entry name" value="NIF"/>
    <property type="match status" value="1"/>
</dbReference>
<evidence type="ECO:0000259" key="8">
    <source>
        <dbReference type="PROSITE" id="PS50172"/>
    </source>
</evidence>
<dbReference type="InterPro" id="IPR036420">
    <property type="entry name" value="BRCT_dom_sf"/>
</dbReference>
<dbReference type="SMART" id="SM00292">
    <property type="entry name" value="BRCT"/>
    <property type="match status" value="1"/>
</dbReference>
<dbReference type="SMART" id="SM00577">
    <property type="entry name" value="CPDc"/>
    <property type="match status" value="1"/>
</dbReference>
<dbReference type="EMBL" id="SIDB01000001">
    <property type="protein sequence ID" value="KAI3438233.1"/>
    <property type="molecule type" value="Genomic_DNA"/>
</dbReference>
<evidence type="ECO:0000259" key="9">
    <source>
        <dbReference type="PROSITE" id="PS50969"/>
    </source>
</evidence>
<dbReference type="PROSITE" id="PS50969">
    <property type="entry name" value="FCP1"/>
    <property type="match status" value="1"/>
</dbReference>
<feature type="domain" description="FCP1 homology" evidence="9">
    <location>
        <begin position="106"/>
        <end position="278"/>
    </location>
</feature>
<feature type="compositionally biased region" description="Polar residues" evidence="7">
    <location>
        <begin position="476"/>
        <end position="486"/>
    </location>
</feature>
<dbReference type="InterPro" id="IPR001357">
    <property type="entry name" value="BRCT_dom"/>
</dbReference>
<dbReference type="InterPro" id="IPR023214">
    <property type="entry name" value="HAD_sf"/>
</dbReference>
<comment type="caution">
    <text evidence="10">The sequence shown here is derived from an EMBL/GenBank/DDBJ whole genome shotgun (WGS) entry which is preliminary data.</text>
</comment>
<dbReference type="Gene3D" id="3.40.50.10190">
    <property type="entry name" value="BRCT domain"/>
    <property type="match status" value="1"/>
</dbReference>
<dbReference type="AlphaFoldDB" id="A0A9D4Z1D6"/>
<dbReference type="GO" id="GO:0008420">
    <property type="term" value="F:RNA polymerase II CTD heptapeptide repeat phosphatase activity"/>
    <property type="evidence" value="ECO:0007669"/>
    <property type="project" value="UniProtKB-UniRule"/>
</dbReference>
<name>A0A9D4Z1D6_CHLVU</name>
<feature type="region of interest" description="Disordered" evidence="7">
    <location>
        <begin position="19"/>
        <end position="42"/>
    </location>
</feature>
<dbReference type="EC" id="3.1.3.16" evidence="6"/>